<sequence length="458" mass="49710">MAFTPDIAAIRFGEGLAPDIAPASSLDALLAQLKGPDLAAKAFPIEPFSNLHAEFANVSALQRASRRGRNGPDAEDLTKAYKAARRALNLRLQGAFAPTLSRSITSTQPFRERLTRFWADHFTVVGKNNLTRNAVPAYIEETIRPHIAGNFADMLKAVVTSPMMLDYLDQNISVGPNSRGAKGRRGLNENLARELLELHTLGVDGAYTQTDVRQLAELLTGLTTELGTGFTFRDKIVEPGGETVLGRTYGGGPPALRDVTAFLDDVARHPDTARHIAQKLAVHFTADSPDAGMVADMADVYLSTGGALVPVYEAMLRHPFAWDSFGQKVKQPLDFIASALRVLEVPPASLQRLNRTKRAAYIVTPMTAMGQKWFRPAGPDGWPEEAEAWVTPQGLAARIQWSMSAPSAFFRSLPDPRLFVGAALGDVADAQVKFAASAAETRREGVGLVLASPRFQRR</sequence>
<gene>
    <name evidence="1" type="ORF">SAMN04488001_2501</name>
</gene>
<name>A0A1H2ZAV0_9RHOB</name>
<dbReference type="OrthoDB" id="9772295at2"/>
<dbReference type="InterPro" id="IPR014917">
    <property type="entry name" value="DUF1800"/>
</dbReference>
<organism evidence="1 2">
    <name type="scientific">Litoreibacter albidus</name>
    <dbReference type="NCBI Taxonomy" id="670155"/>
    <lineage>
        <taxon>Bacteria</taxon>
        <taxon>Pseudomonadati</taxon>
        <taxon>Pseudomonadota</taxon>
        <taxon>Alphaproteobacteria</taxon>
        <taxon>Rhodobacterales</taxon>
        <taxon>Roseobacteraceae</taxon>
        <taxon>Litoreibacter</taxon>
    </lineage>
</organism>
<dbReference type="STRING" id="670155.SAMN04488001_2501"/>
<dbReference type="Pfam" id="PF08811">
    <property type="entry name" value="DUF1800"/>
    <property type="match status" value="1"/>
</dbReference>
<evidence type="ECO:0000313" key="1">
    <source>
        <dbReference type="EMBL" id="SDX14456.1"/>
    </source>
</evidence>
<keyword evidence="2" id="KW-1185">Reference proteome</keyword>
<proteinExistence type="predicted"/>
<protein>
    <submittedName>
        <fullName evidence="1">Uncharacterized conserved protein, DUF1800 family</fullName>
    </submittedName>
</protein>
<accession>A0A1H2ZAV0</accession>
<reference evidence="2" key="1">
    <citation type="submission" date="2016-10" db="EMBL/GenBank/DDBJ databases">
        <authorList>
            <person name="Varghese N."/>
            <person name="Submissions S."/>
        </authorList>
    </citation>
    <scope>NUCLEOTIDE SEQUENCE [LARGE SCALE GENOMIC DNA]</scope>
    <source>
        <strain evidence="2">DSM 26922</strain>
    </source>
</reference>
<evidence type="ECO:0000313" key="2">
    <source>
        <dbReference type="Proteomes" id="UP000199441"/>
    </source>
</evidence>
<dbReference type="RefSeq" id="WP_089947269.1">
    <property type="nucleotide sequence ID" value="NZ_FNOI01000004.1"/>
</dbReference>
<dbReference type="AlphaFoldDB" id="A0A1H2ZAV0"/>
<dbReference type="Proteomes" id="UP000199441">
    <property type="component" value="Unassembled WGS sequence"/>
</dbReference>
<dbReference type="EMBL" id="FNOI01000004">
    <property type="protein sequence ID" value="SDX14456.1"/>
    <property type="molecule type" value="Genomic_DNA"/>
</dbReference>